<dbReference type="EMBL" id="KN824303">
    <property type="protein sequence ID" value="KIM26791.1"/>
    <property type="molecule type" value="Genomic_DNA"/>
</dbReference>
<keyword evidence="6" id="KW-1185">Reference proteome</keyword>
<proteinExistence type="inferred from homology"/>
<organism evidence="5 6">
    <name type="scientific">Serendipita vermifera MAFF 305830</name>
    <dbReference type="NCBI Taxonomy" id="933852"/>
    <lineage>
        <taxon>Eukaryota</taxon>
        <taxon>Fungi</taxon>
        <taxon>Dikarya</taxon>
        <taxon>Basidiomycota</taxon>
        <taxon>Agaricomycotina</taxon>
        <taxon>Agaricomycetes</taxon>
        <taxon>Sebacinales</taxon>
        <taxon>Serendipitaceae</taxon>
        <taxon>Serendipita</taxon>
    </lineage>
</organism>
<reference evidence="5 6" key="1">
    <citation type="submission" date="2014-04" db="EMBL/GenBank/DDBJ databases">
        <authorList>
            <consortium name="DOE Joint Genome Institute"/>
            <person name="Kuo A."/>
            <person name="Zuccaro A."/>
            <person name="Kohler A."/>
            <person name="Nagy L.G."/>
            <person name="Floudas D."/>
            <person name="Copeland A."/>
            <person name="Barry K.W."/>
            <person name="Cichocki N."/>
            <person name="Veneault-Fourrey C."/>
            <person name="LaButti K."/>
            <person name="Lindquist E.A."/>
            <person name="Lipzen A."/>
            <person name="Lundell T."/>
            <person name="Morin E."/>
            <person name="Murat C."/>
            <person name="Sun H."/>
            <person name="Tunlid A."/>
            <person name="Henrissat B."/>
            <person name="Grigoriev I.V."/>
            <person name="Hibbett D.S."/>
            <person name="Martin F."/>
            <person name="Nordberg H.P."/>
            <person name="Cantor M.N."/>
            <person name="Hua S.X."/>
        </authorList>
    </citation>
    <scope>NUCLEOTIDE SEQUENCE [LARGE SCALE GENOMIC DNA]</scope>
    <source>
        <strain evidence="5 6">MAFF 305830</strain>
    </source>
</reference>
<dbReference type="PANTHER" id="PTHR11559">
    <property type="entry name" value="CARBOXYLESTERASE"/>
    <property type="match status" value="1"/>
</dbReference>
<dbReference type="AlphaFoldDB" id="A0A0C3B5N6"/>
<evidence type="ECO:0000313" key="5">
    <source>
        <dbReference type="EMBL" id="KIM26791.1"/>
    </source>
</evidence>
<dbReference type="EC" id="3.1.1.-" evidence="3"/>
<accession>A0A0C3B5N6</accession>
<sequence length="553" mass="61080">MPNSRHLVSTLVVAASFGLFQYFTGTTLVRVETESVIYHGVQSKSGKLATFYGIPYAEPPLGNRRFRAPVPLKYEPGEGNEKVILDVQKKPAFCIQSPMNGNVLGGAGSEECLHLNIYTPRTAVAQNESEKLPVLVYIHGGGFLGGNPLSWPFEHWVEQFPNTVIVSIYYRLSIFGFLAAPSGEKSAGFDANSGFLDQLEALRWVKKNIGFFGGDNTRITIDGQSAGGASVVLHLLANGGNQQLFQQAIAQSIFRPGLKTMAETKDHFNFVVEHAQCSMPGSSESEKLNCLRTKEVATLMRAAEAAYRQNSTWFYLPVVDGIVFQDTPTVLINKGKISHVPVLTGATTDETFTLSDDMETELKRWYPALSQREVAKFKRIYPESDFGSKLDATATAVGETLNRCAGETLVESMTKGGKRSYIYRFDERNPTEDGWRVNHSAENWWMFQGTNTGNNGTFTLTPFTKPSQERFASELIAYWLSFVHTGDPNAFNIPGVPHWPAWVNGKGPTHRQRMVLKQGTGSTNASGSFVETKLSKALDRCHAVNQMAASIRF</sequence>
<evidence type="ECO:0000256" key="1">
    <source>
        <dbReference type="ARBA" id="ARBA00005964"/>
    </source>
</evidence>
<dbReference type="HOGENOM" id="CLU_006586_10_7_1"/>
<dbReference type="Proteomes" id="UP000054097">
    <property type="component" value="Unassembled WGS sequence"/>
</dbReference>
<dbReference type="OrthoDB" id="408631at2759"/>
<dbReference type="SUPFAM" id="SSF53474">
    <property type="entry name" value="alpha/beta-Hydrolases"/>
    <property type="match status" value="1"/>
</dbReference>
<protein>
    <recommendedName>
        <fullName evidence="3">Carboxylic ester hydrolase</fullName>
        <ecNumber evidence="3">3.1.1.-</ecNumber>
    </recommendedName>
</protein>
<dbReference type="ESTHER" id="9homo-a0a0c3b5n6">
    <property type="family name" value="Fungal_carboxylesterase_lipase"/>
</dbReference>
<keyword evidence="2 3" id="KW-0378">Hydrolase</keyword>
<feature type="domain" description="Carboxylesterase type B" evidence="4">
    <location>
        <begin position="43"/>
        <end position="507"/>
    </location>
</feature>
<dbReference type="STRING" id="933852.A0A0C3B5N6"/>
<dbReference type="Pfam" id="PF00135">
    <property type="entry name" value="COesterase"/>
    <property type="match status" value="1"/>
</dbReference>
<dbReference type="InterPro" id="IPR050309">
    <property type="entry name" value="Type-B_Carboxylest/Lipase"/>
</dbReference>
<dbReference type="InterPro" id="IPR029058">
    <property type="entry name" value="AB_hydrolase_fold"/>
</dbReference>
<evidence type="ECO:0000313" key="6">
    <source>
        <dbReference type="Proteomes" id="UP000054097"/>
    </source>
</evidence>
<evidence type="ECO:0000259" key="4">
    <source>
        <dbReference type="Pfam" id="PF00135"/>
    </source>
</evidence>
<reference evidence="6" key="2">
    <citation type="submission" date="2015-01" db="EMBL/GenBank/DDBJ databases">
        <title>Evolutionary Origins and Diversification of the Mycorrhizal Mutualists.</title>
        <authorList>
            <consortium name="DOE Joint Genome Institute"/>
            <consortium name="Mycorrhizal Genomics Consortium"/>
            <person name="Kohler A."/>
            <person name="Kuo A."/>
            <person name="Nagy L.G."/>
            <person name="Floudas D."/>
            <person name="Copeland A."/>
            <person name="Barry K.W."/>
            <person name="Cichocki N."/>
            <person name="Veneault-Fourrey C."/>
            <person name="LaButti K."/>
            <person name="Lindquist E.A."/>
            <person name="Lipzen A."/>
            <person name="Lundell T."/>
            <person name="Morin E."/>
            <person name="Murat C."/>
            <person name="Riley R."/>
            <person name="Ohm R."/>
            <person name="Sun H."/>
            <person name="Tunlid A."/>
            <person name="Henrissat B."/>
            <person name="Grigoriev I.V."/>
            <person name="Hibbett D.S."/>
            <person name="Martin F."/>
        </authorList>
    </citation>
    <scope>NUCLEOTIDE SEQUENCE [LARGE SCALE GENOMIC DNA]</scope>
    <source>
        <strain evidence="6">MAFF 305830</strain>
    </source>
</reference>
<evidence type="ECO:0000256" key="3">
    <source>
        <dbReference type="RuleBase" id="RU361235"/>
    </source>
</evidence>
<dbReference type="Gene3D" id="3.40.50.1820">
    <property type="entry name" value="alpha/beta hydrolase"/>
    <property type="match status" value="1"/>
</dbReference>
<dbReference type="PROSITE" id="PS00122">
    <property type="entry name" value="CARBOXYLESTERASE_B_1"/>
    <property type="match status" value="1"/>
</dbReference>
<comment type="similarity">
    <text evidence="1 3">Belongs to the type-B carboxylesterase/lipase family.</text>
</comment>
<gene>
    <name evidence="5" type="ORF">M408DRAFT_177761</name>
</gene>
<evidence type="ECO:0000256" key="2">
    <source>
        <dbReference type="ARBA" id="ARBA00022801"/>
    </source>
</evidence>
<dbReference type="InterPro" id="IPR002018">
    <property type="entry name" value="CarbesteraseB"/>
</dbReference>
<dbReference type="GO" id="GO:0016787">
    <property type="term" value="F:hydrolase activity"/>
    <property type="evidence" value="ECO:0007669"/>
    <property type="project" value="UniProtKB-KW"/>
</dbReference>
<name>A0A0C3B5N6_SERVB</name>
<dbReference type="InterPro" id="IPR019826">
    <property type="entry name" value="Carboxylesterase_B_AS"/>
</dbReference>